<evidence type="ECO:0000256" key="1">
    <source>
        <dbReference type="SAM" id="MobiDB-lite"/>
    </source>
</evidence>
<dbReference type="RefSeq" id="XP_008080147.1">
    <property type="nucleotide sequence ID" value="XM_008081956.1"/>
</dbReference>
<organism evidence="3 4">
    <name type="scientific">Glarea lozoyensis (strain ATCC 20868 / MF5171)</name>
    <dbReference type="NCBI Taxonomy" id="1116229"/>
    <lineage>
        <taxon>Eukaryota</taxon>
        <taxon>Fungi</taxon>
        <taxon>Dikarya</taxon>
        <taxon>Ascomycota</taxon>
        <taxon>Pezizomycotina</taxon>
        <taxon>Leotiomycetes</taxon>
        <taxon>Helotiales</taxon>
        <taxon>Helotiaceae</taxon>
        <taxon>Glarea</taxon>
    </lineage>
</organism>
<dbReference type="AlphaFoldDB" id="S3D6W2"/>
<proteinExistence type="predicted"/>
<gene>
    <name evidence="3" type="ORF">GLAREA_06543</name>
</gene>
<dbReference type="EMBL" id="KE145358">
    <property type="protein sequence ID" value="EPE33530.1"/>
    <property type="molecule type" value="Genomic_DNA"/>
</dbReference>
<evidence type="ECO:0000313" key="3">
    <source>
        <dbReference type="EMBL" id="EPE33530.1"/>
    </source>
</evidence>
<feature type="compositionally biased region" description="Low complexity" evidence="1">
    <location>
        <begin position="168"/>
        <end position="183"/>
    </location>
</feature>
<name>S3D6W2_GLAL2</name>
<feature type="compositionally biased region" description="Polar residues" evidence="1">
    <location>
        <begin position="209"/>
        <end position="236"/>
    </location>
</feature>
<dbReference type="HOGENOM" id="CLU_624119_0_0_1"/>
<evidence type="ECO:0000256" key="2">
    <source>
        <dbReference type="SAM" id="SignalP"/>
    </source>
</evidence>
<sequence length="439" mass="46031">MIVLFKIFFLAIPYFISPSEAKATPPAPFKFIFPTPGEVYTFSDGDQVIVEWKPRLAVTTVHLNCTSSELNEDGISSMSRVEFDGVTSGVDYSPKMIEEEGVCVFCAGPDPSKTCSGAFSVTEAESNTFHNVWTSKGVSLSAPSGDEDHESPAPMKYLPSVTEDDAESTSSSPTPIPQSSSFPNYLPPSDIVEDRPFDGDSATKYLPSFTDSDLESTSSTPVDSISQISSFQTDLPSSDIVEDRPFDEESAPMKYPPSVIESPSNSSASPKLTAPLPDDSSLPSEISPGDVPTSDVTPSDDGVDEMIPTLPYLNSGTLNSSAPTATIAFQPHTSLPPYISGNATNTTNSINAVGTVGVVIGSGSSTITAQLQGWNTTSTATSSVVTTTIPIPSDRIPTASLVAPPASTVSVSAVGSSWSFNVDFALLGLLAVGAVFVTL</sequence>
<keyword evidence="4" id="KW-1185">Reference proteome</keyword>
<accession>S3D6W2</accession>
<feature type="compositionally biased region" description="Polar residues" evidence="1">
    <location>
        <begin position="261"/>
        <end position="270"/>
    </location>
</feature>
<feature type="signal peptide" evidence="2">
    <location>
        <begin position="1"/>
        <end position="21"/>
    </location>
</feature>
<protein>
    <submittedName>
        <fullName evidence="3">Uncharacterized protein</fullName>
    </submittedName>
</protein>
<dbReference type="GeneID" id="19465596"/>
<dbReference type="KEGG" id="glz:GLAREA_06543"/>
<feature type="region of interest" description="Disordered" evidence="1">
    <location>
        <begin position="139"/>
        <end position="305"/>
    </location>
</feature>
<reference evidence="3 4" key="1">
    <citation type="journal article" date="2013" name="BMC Genomics">
        <title>Genomics-driven discovery of the pneumocandin biosynthetic gene cluster in the fungus Glarea lozoyensis.</title>
        <authorList>
            <person name="Chen L."/>
            <person name="Yue Q."/>
            <person name="Zhang X."/>
            <person name="Xiang M."/>
            <person name="Wang C."/>
            <person name="Li S."/>
            <person name="Che Y."/>
            <person name="Ortiz-Lopez F.J."/>
            <person name="Bills G.F."/>
            <person name="Liu X."/>
            <person name="An Z."/>
        </authorList>
    </citation>
    <scope>NUCLEOTIDE SEQUENCE [LARGE SCALE GENOMIC DNA]</scope>
    <source>
        <strain evidence="4">ATCC 20868 / MF5171</strain>
    </source>
</reference>
<feature type="chain" id="PRO_5004508089" evidence="2">
    <location>
        <begin position="22"/>
        <end position="439"/>
    </location>
</feature>
<keyword evidence="2" id="KW-0732">Signal</keyword>
<dbReference type="Proteomes" id="UP000016922">
    <property type="component" value="Unassembled WGS sequence"/>
</dbReference>
<evidence type="ECO:0000313" key="4">
    <source>
        <dbReference type="Proteomes" id="UP000016922"/>
    </source>
</evidence>